<gene>
    <name evidence="3" type="ORF">RCL2_002423500</name>
    <name evidence="2" type="ORF">RclHR1_01210018</name>
</gene>
<evidence type="ECO:0000256" key="1">
    <source>
        <dbReference type="SAM" id="MobiDB-lite"/>
    </source>
</evidence>
<protein>
    <submittedName>
        <fullName evidence="2">Uncharacterized protein</fullName>
    </submittedName>
</protein>
<name>A0A2Z6Q698_9GLOM</name>
<feature type="region of interest" description="Disordered" evidence="1">
    <location>
        <begin position="62"/>
        <end position="84"/>
    </location>
</feature>
<keyword evidence="4" id="KW-1185">Reference proteome</keyword>
<organism evidence="2 4">
    <name type="scientific">Rhizophagus clarus</name>
    <dbReference type="NCBI Taxonomy" id="94130"/>
    <lineage>
        <taxon>Eukaryota</taxon>
        <taxon>Fungi</taxon>
        <taxon>Fungi incertae sedis</taxon>
        <taxon>Mucoromycota</taxon>
        <taxon>Glomeromycotina</taxon>
        <taxon>Glomeromycetes</taxon>
        <taxon>Glomerales</taxon>
        <taxon>Glomeraceae</taxon>
        <taxon>Rhizophagus</taxon>
    </lineage>
</organism>
<dbReference type="Proteomes" id="UP000247702">
    <property type="component" value="Unassembled WGS sequence"/>
</dbReference>
<feature type="compositionally biased region" description="Polar residues" evidence="1">
    <location>
        <begin position="64"/>
        <end position="84"/>
    </location>
</feature>
<evidence type="ECO:0000313" key="4">
    <source>
        <dbReference type="Proteomes" id="UP000247702"/>
    </source>
</evidence>
<proteinExistence type="predicted"/>
<evidence type="ECO:0000313" key="3">
    <source>
        <dbReference type="EMBL" id="GES97650.1"/>
    </source>
</evidence>
<dbReference type="AlphaFoldDB" id="A0A2Z6Q698"/>
<reference evidence="2 4" key="1">
    <citation type="submission" date="2017-11" db="EMBL/GenBank/DDBJ databases">
        <title>The genome of Rhizophagus clarus HR1 reveals common genetic basis of auxotrophy among arbuscular mycorrhizal fungi.</title>
        <authorList>
            <person name="Kobayashi Y."/>
        </authorList>
    </citation>
    <scope>NUCLEOTIDE SEQUENCE [LARGE SCALE GENOMIC DNA]</scope>
    <source>
        <strain evidence="2 4">HR1</strain>
    </source>
</reference>
<evidence type="ECO:0000313" key="2">
    <source>
        <dbReference type="EMBL" id="GBB85610.1"/>
    </source>
</evidence>
<sequence>MDHIEILYDLADENIRKMTTIRVTKRFLNSIETSLPKRLTRTSGVSKVTEHRRIRNNRRCREQSVFSNRTQSHQHLTSAMSQIF</sequence>
<reference evidence="3" key="2">
    <citation type="submission" date="2019-10" db="EMBL/GenBank/DDBJ databases">
        <title>Conservation and host-specific expression of non-tandemly repeated heterogenous ribosome RNA gene in arbuscular mycorrhizal fungi.</title>
        <authorList>
            <person name="Maeda T."/>
            <person name="Kobayashi Y."/>
            <person name="Nakagawa T."/>
            <person name="Ezawa T."/>
            <person name="Yamaguchi K."/>
            <person name="Bino T."/>
            <person name="Nishimoto Y."/>
            <person name="Shigenobu S."/>
            <person name="Kawaguchi M."/>
        </authorList>
    </citation>
    <scope>NUCLEOTIDE SEQUENCE</scope>
    <source>
        <strain evidence="3">HR1</strain>
    </source>
</reference>
<accession>A0A2Z6Q698</accession>
<dbReference type="EMBL" id="BLAL01000259">
    <property type="protein sequence ID" value="GES97650.1"/>
    <property type="molecule type" value="Genomic_DNA"/>
</dbReference>
<comment type="caution">
    <text evidence="2">The sequence shown here is derived from an EMBL/GenBank/DDBJ whole genome shotgun (WGS) entry which is preliminary data.</text>
</comment>
<dbReference type="Proteomes" id="UP000615446">
    <property type="component" value="Unassembled WGS sequence"/>
</dbReference>
<dbReference type="EMBL" id="BEXD01000236">
    <property type="protein sequence ID" value="GBB85610.1"/>
    <property type="molecule type" value="Genomic_DNA"/>
</dbReference>